<dbReference type="GO" id="GO:0030036">
    <property type="term" value="P:actin cytoskeleton organization"/>
    <property type="evidence" value="ECO:0007669"/>
    <property type="project" value="TreeGrafter"/>
</dbReference>
<dbReference type="SUPFAM" id="SSF50156">
    <property type="entry name" value="PDZ domain-like"/>
    <property type="match status" value="1"/>
</dbReference>
<comment type="caution">
    <text evidence="6">The sequence shown here is derived from an EMBL/GenBank/DDBJ whole genome shotgun (WGS) entry which is preliminary data.</text>
</comment>
<dbReference type="InterPro" id="IPR050604">
    <property type="entry name" value="PDZ-LIM_domain"/>
</dbReference>
<dbReference type="CDD" id="cd23068">
    <property type="entry name" value="PDZ_ZASP52-like"/>
    <property type="match status" value="1"/>
</dbReference>
<dbReference type="GO" id="GO:0061061">
    <property type="term" value="P:muscle structure development"/>
    <property type="evidence" value="ECO:0007669"/>
    <property type="project" value="TreeGrafter"/>
</dbReference>
<dbReference type="SMART" id="SM00228">
    <property type="entry name" value="PDZ"/>
    <property type="match status" value="1"/>
</dbReference>
<dbReference type="GO" id="GO:0031941">
    <property type="term" value="C:filamentous actin"/>
    <property type="evidence" value="ECO:0007669"/>
    <property type="project" value="TreeGrafter"/>
</dbReference>
<proteinExistence type="predicted"/>
<keyword evidence="7" id="KW-1185">Reference proteome</keyword>
<dbReference type="InterPro" id="IPR006643">
    <property type="entry name" value="Zasp-like_motif"/>
</dbReference>
<evidence type="ECO:0000256" key="3">
    <source>
        <dbReference type="ARBA" id="ARBA00023038"/>
    </source>
</evidence>
<keyword evidence="2" id="KW-0963">Cytoplasm</keyword>
<gene>
    <name evidence="6" type="ORF">WA026_008049</name>
</gene>
<dbReference type="GO" id="GO:0003779">
    <property type="term" value="F:actin binding"/>
    <property type="evidence" value="ECO:0007669"/>
    <property type="project" value="TreeGrafter"/>
</dbReference>
<evidence type="ECO:0000313" key="7">
    <source>
        <dbReference type="Proteomes" id="UP001431783"/>
    </source>
</evidence>
<dbReference type="Proteomes" id="UP001431783">
    <property type="component" value="Unassembled WGS sequence"/>
</dbReference>
<dbReference type="SMART" id="SM00735">
    <property type="entry name" value="ZM"/>
    <property type="match status" value="1"/>
</dbReference>
<dbReference type="PANTHER" id="PTHR24214:SF55">
    <property type="entry name" value="Z BAND ALTERNATIVELY SPLICED PDZ-MOTIF PROTEIN 66, ISOFORM E"/>
    <property type="match status" value="1"/>
</dbReference>
<dbReference type="GO" id="GO:0001725">
    <property type="term" value="C:stress fiber"/>
    <property type="evidence" value="ECO:0007669"/>
    <property type="project" value="TreeGrafter"/>
</dbReference>
<dbReference type="InterPro" id="IPR001478">
    <property type="entry name" value="PDZ"/>
</dbReference>
<dbReference type="PROSITE" id="PS50106">
    <property type="entry name" value="PDZ"/>
    <property type="match status" value="1"/>
</dbReference>
<name>A0AAW1TIH6_9CUCU</name>
<dbReference type="AlphaFoldDB" id="A0AAW1TIH6"/>
<keyword evidence="3" id="KW-0479">Metal-binding</keyword>
<evidence type="ECO:0000259" key="5">
    <source>
        <dbReference type="PROSITE" id="PS50106"/>
    </source>
</evidence>
<dbReference type="PANTHER" id="PTHR24214">
    <property type="entry name" value="PDZ AND LIM DOMAIN PROTEIN ZASP"/>
    <property type="match status" value="1"/>
</dbReference>
<keyword evidence="3" id="KW-0862">Zinc</keyword>
<comment type="subcellular location">
    <subcellularLocation>
        <location evidence="1">Cytoplasm</location>
    </subcellularLocation>
</comment>
<dbReference type="InterPro" id="IPR036034">
    <property type="entry name" value="PDZ_sf"/>
</dbReference>
<protein>
    <recommendedName>
        <fullName evidence="5">PDZ domain-containing protein</fullName>
    </recommendedName>
</protein>
<evidence type="ECO:0000313" key="6">
    <source>
        <dbReference type="EMBL" id="KAK9870492.1"/>
    </source>
</evidence>
<dbReference type="Pfam" id="PF15936">
    <property type="entry name" value="DUF4749"/>
    <property type="match status" value="1"/>
</dbReference>
<dbReference type="GO" id="GO:0005912">
    <property type="term" value="C:adherens junction"/>
    <property type="evidence" value="ECO:0007669"/>
    <property type="project" value="TreeGrafter"/>
</dbReference>
<dbReference type="Pfam" id="PF00595">
    <property type="entry name" value="PDZ"/>
    <property type="match status" value="1"/>
</dbReference>
<dbReference type="EMBL" id="JARQZJ010000003">
    <property type="protein sequence ID" value="KAK9870492.1"/>
    <property type="molecule type" value="Genomic_DNA"/>
</dbReference>
<feature type="domain" description="PDZ" evidence="5">
    <location>
        <begin position="8"/>
        <end position="90"/>
    </location>
</feature>
<evidence type="ECO:0000256" key="1">
    <source>
        <dbReference type="ARBA" id="ARBA00004496"/>
    </source>
</evidence>
<feature type="region of interest" description="Disordered" evidence="4">
    <location>
        <begin position="85"/>
        <end position="126"/>
    </location>
</feature>
<evidence type="ECO:0000256" key="2">
    <source>
        <dbReference type="ARBA" id="ARBA00022490"/>
    </source>
</evidence>
<dbReference type="GO" id="GO:0051371">
    <property type="term" value="F:muscle alpha-actinin binding"/>
    <property type="evidence" value="ECO:0007669"/>
    <property type="project" value="TreeGrafter"/>
</dbReference>
<dbReference type="InterPro" id="IPR031847">
    <property type="entry name" value="PDLI1-4/Zasp-like_mid"/>
</dbReference>
<dbReference type="GO" id="GO:0030018">
    <property type="term" value="C:Z disc"/>
    <property type="evidence" value="ECO:0007669"/>
    <property type="project" value="TreeGrafter"/>
</dbReference>
<feature type="compositionally biased region" description="Polar residues" evidence="4">
    <location>
        <begin position="93"/>
        <end position="112"/>
    </location>
</feature>
<accession>A0AAW1TIH6</accession>
<evidence type="ECO:0000256" key="4">
    <source>
        <dbReference type="SAM" id="MobiDB-lite"/>
    </source>
</evidence>
<reference evidence="6 7" key="1">
    <citation type="submission" date="2023-03" db="EMBL/GenBank/DDBJ databases">
        <title>Genome insight into feeding habits of ladybird beetles.</title>
        <authorList>
            <person name="Li H.-S."/>
            <person name="Huang Y.-H."/>
            <person name="Pang H."/>
        </authorList>
    </citation>
    <scope>NUCLEOTIDE SEQUENCE [LARGE SCALE GENOMIC DNA]</scope>
    <source>
        <strain evidence="6">SYSU_2023b</strain>
        <tissue evidence="6">Whole body</tissue>
    </source>
</reference>
<organism evidence="6 7">
    <name type="scientific">Henosepilachna vigintioctopunctata</name>
    <dbReference type="NCBI Taxonomy" id="420089"/>
    <lineage>
        <taxon>Eukaryota</taxon>
        <taxon>Metazoa</taxon>
        <taxon>Ecdysozoa</taxon>
        <taxon>Arthropoda</taxon>
        <taxon>Hexapoda</taxon>
        <taxon>Insecta</taxon>
        <taxon>Pterygota</taxon>
        <taxon>Neoptera</taxon>
        <taxon>Endopterygota</taxon>
        <taxon>Coleoptera</taxon>
        <taxon>Polyphaga</taxon>
        <taxon>Cucujiformia</taxon>
        <taxon>Coccinelloidea</taxon>
        <taxon>Coccinellidae</taxon>
        <taxon>Epilachninae</taxon>
        <taxon>Epilachnini</taxon>
        <taxon>Henosepilachna</taxon>
    </lineage>
</organism>
<keyword evidence="3" id="KW-0440">LIM domain</keyword>
<dbReference type="Gene3D" id="2.30.42.10">
    <property type="match status" value="1"/>
</dbReference>
<sequence>MGKLHEFLLTLGRNSPTEQWGFSLVGGADVNTPLIVTRVGFGSPADGVLQRGDIISKIGNYDARDIRHQDAQTLFKNSGNNVRIVVQRDVSQKRPTSTGSSRASSHNYSPLSVSPHLSPRGGYSNYSPGGSALTPYYSSPLTPIDDNFFDVLDPTHGSGRPHSEGEVHLTKQPYRTSPLVLPGAKVKREPGPTESYLRHHPNPAVRAAPHHIDTDHLYKQKVANSVLERISTGDPNKQIVHKQFNSPISLYSEPNVVETIHKQTGVHPIRKTVKFNPTESETYKAIQEEQSGQEVHEIKPAQTKVYTPQAKKTVSVNPQPAYSNSLGHDDVIHQSGSFRRLMLSVLPETSY</sequence>